<reference evidence="1" key="1">
    <citation type="journal article" date="2020" name="Nature">
        <title>Giant virus diversity and host interactions through global metagenomics.</title>
        <authorList>
            <person name="Schulz F."/>
            <person name="Roux S."/>
            <person name="Paez-Espino D."/>
            <person name="Jungbluth S."/>
            <person name="Walsh D.A."/>
            <person name="Denef V.J."/>
            <person name="McMahon K.D."/>
            <person name="Konstantinidis K.T."/>
            <person name="Eloe-Fadrosh E.A."/>
            <person name="Kyrpides N.C."/>
            <person name="Woyke T."/>
        </authorList>
    </citation>
    <scope>NUCLEOTIDE SEQUENCE</scope>
    <source>
        <strain evidence="1">GVMAG-M-3300010354-11</strain>
    </source>
</reference>
<sequence length="54" mass="6234">MQLCLISMLQNVFKTYVLTENIKYSPPFMTSLVLRSKRASAVNKLFCPESYEEA</sequence>
<accession>A0A6C0BHH0</accession>
<dbReference type="AlphaFoldDB" id="A0A6C0BHH0"/>
<organism evidence="1">
    <name type="scientific">viral metagenome</name>
    <dbReference type="NCBI Taxonomy" id="1070528"/>
    <lineage>
        <taxon>unclassified sequences</taxon>
        <taxon>metagenomes</taxon>
        <taxon>organismal metagenomes</taxon>
    </lineage>
</organism>
<protein>
    <submittedName>
        <fullName evidence="1">Uncharacterized protein</fullName>
    </submittedName>
</protein>
<evidence type="ECO:0000313" key="1">
    <source>
        <dbReference type="EMBL" id="QHS90848.1"/>
    </source>
</evidence>
<dbReference type="EMBL" id="MN739150">
    <property type="protein sequence ID" value="QHS90848.1"/>
    <property type="molecule type" value="Genomic_DNA"/>
</dbReference>
<name>A0A6C0BHH0_9ZZZZ</name>
<proteinExistence type="predicted"/>